<dbReference type="EMBL" id="JABBWE010000060">
    <property type="protein sequence ID" value="KAG1789250.1"/>
    <property type="molecule type" value="Genomic_DNA"/>
</dbReference>
<gene>
    <name evidence="2" type="ORF">HD556DRAFT_1398594</name>
</gene>
<reference evidence="2" key="1">
    <citation type="journal article" date="2020" name="New Phytol.">
        <title>Comparative genomics reveals dynamic genome evolution in host specialist ectomycorrhizal fungi.</title>
        <authorList>
            <person name="Lofgren L.A."/>
            <person name="Nguyen N.H."/>
            <person name="Vilgalys R."/>
            <person name="Ruytinx J."/>
            <person name="Liao H.L."/>
            <person name="Branco S."/>
            <person name="Kuo A."/>
            <person name="LaButti K."/>
            <person name="Lipzen A."/>
            <person name="Andreopoulos W."/>
            <person name="Pangilinan J."/>
            <person name="Riley R."/>
            <person name="Hundley H."/>
            <person name="Na H."/>
            <person name="Barry K."/>
            <person name="Grigoriev I.V."/>
            <person name="Stajich J.E."/>
            <person name="Kennedy P.G."/>
        </authorList>
    </citation>
    <scope>NUCLEOTIDE SEQUENCE</scope>
    <source>
        <strain evidence="2">S12</strain>
    </source>
</reference>
<evidence type="ECO:0000313" key="2">
    <source>
        <dbReference type="EMBL" id="KAG1789250.1"/>
    </source>
</evidence>
<keyword evidence="1" id="KW-0732">Signal</keyword>
<name>A0A9P7AGZ2_9AGAM</name>
<sequence length="107" mass="12627">MFGRMARRATRSSWCLKLVCTQVWLKCEYLSLRRAARVQMQVVRVSRESRAWRRQSVIESLRASADRKMIGDYNFNGYLCPSVKIHADDMLHFCLRARPSTPEQECR</sequence>
<protein>
    <recommendedName>
        <fullName evidence="4">Secreted protein</fullName>
    </recommendedName>
</protein>
<evidence type="ECO:0000256" key="1">
    <source>
        <dbReference type="SAM" id="SignalP"/>
    </source>
</evidence>
<organism evidence="2 3">
    <name type="scientific">Suillus plorans</name>
    <dbReference type="NCBI Taxonomy" id="116603"/>
    <lineage>
        <taxon>Eukaryota</taxon>
        <taxon>Fungi</taxon>
        <taxon>Dikarya</taxon>
        <taxon>Basidiomycota</taxon>
        <taxon>Agaricomycotina</taxon>
        <taxon>Agaricomycetes</taxon>
        <taxon>Agaricomycetidae</taxon>
        <taxon>Boletales</taxon>
        <taxon>Suillineae</taxon>
        <taxon>Suillaceae</taxon>
        <taxon>Suillus</taxon>
    </lineage>
</organism>
<dbReference type="Proteomes" id="UP000719766">
    <property type="component" value="Unassembled WGS sequence"/>
</dbReference>
<dbReference type="GeneID" id="64597531"/>
<proteinExistence type="predicted"/>
<dbReference type="AlphaFoldDB" id="A0A9P7AGZ2"/>
<feature type="chain" id="PRO_5040487790" description="Secreted protein" evidence="1">
    <location>
        <begin position="22"/>
        <end position="107"/>
    </location>
</feature>
<evidence type="ECO:0008006" key="4">
    <source>
        <dbReference type="Google" id="ProtNLM"/>
    </source>
</evidence>
<comment type="caution">
    <text evidence="2">The sequence shown here is derived from an EMBL/GenBank/DDBJ whole genome shotgun (WGS) entry which is preliminary data.</text>
</comment>
<evidence type="ECO:0000313" key="3">
    <source>
        <dbReference type="Proteomes" id="UP000719766"/>
    </source>
</evidence>
<keyword evidence="3" id="KW-1185">Reference proteome</keyword>
<dbReference type="RefSeq" id="XP_041156352.1">
    <property type="nucleotide sequence ID" value="XM_041303767.1"/>
</dbReference>
<accession>A0A9P7AGZ2</accession>
<feature type="signal peptide" evidence="1">
    <location>
        <begin position="1"/>
        <end position="21"/>
    </location>
</feature>